<protein>
    <submittedName>
        <fullName evidence="4">Carboxypeptidase family protein</fullName>
    </submittedName>
</protein>
<accession>A0A4R2RM36</accession>
<keyword evidence="1" id="KW-0677">Repeat</keyword>
<dbReference type="PROSITE" id="PS51272">
    <property type="entry name" value="SLH"/>
    <property type="match status" value="3"/>
</dbReference>
<dbReference type="InterPro" id="IPR051465">
    <property type="entry name" value="Cell_Envelope_Struct_Comp"/>
</dbReference>
<evidence type="ECO:0000259" key="3">
    <source>
        <dbReference type="PROSITE" id="PS51272"/>
    </source>
</evidence>
<dbReference type="RefSeq" id="WP_131919238.1">
    <property type="nucleotide sequence ID" value="NZ_JAOQNU010000026.1"/>
</dbReference>
<evidence type="ECO:0000256" key="1">
    <source>
        <dbReference type="ARBA" id="ARBA00022737"/>
    </source>
</evidence>
<dbReference type="PANTHER" id="PTHR43308:SF5">
    <property type="entry name" value="S-LAYER PROTEIN _ PEPTIDOGLYCAN ENDO-BETA-N-ACETYLGLUCOSAMINIDASE"/>
    <property type="match status" value="1"/>
</dbReference>
<keyword evidence="2" id="KW-0732">Signal</keyword>
<reference evidence="4 5" key="1">
    <citation type="submission" date="2019-03" db="EMBL/GenBank/DDBJ databases">
        <title>Genomic Encyclopedia of Type Strains, Phase IV (KMG-IV): sequencing the most valuable type-strain genomes for metagenomic binning, comparative biology and taxonomic classification.</title>
        <authorList>
            <person name="Goeker M."/>
        </authorList>
    </citation>
    <scope>NUCLEOTIDE SEQUENCE [LARGE SCALE GENOMIC DNA]</scope>
    <source>
        <strain evidence="4 5">DSM 11170</strain>
    </source>
</reference>
<evidence type="ECO:0000313" key="5">
    <source>
        <dbReference type="Proteomes" id="UP000294813"/>
    </source>
</evidence>
<dbReference type="InterPro" id="IPR008969">
    <property type="entry name" value="CarboxyPept-like_regulatory"/>
</dbReference>
<organism evidence="4 5">
    <name type="scientific">Heliophilum fasciatum</name>
    <dbReference type="NCBI Taxonomy" id="35700"/>
    <lineage>
        <taxon>Bacteria</taxon>
        <taxon>Bacillati</taxon>
        <taxon>Bacillota</taxon>
        <taxon>Clostridia</taxon>
        <taxon>Eubacteriales</taxon>
        <taxon>Heliobacteriaceae</taxon>
        <taxon>Heliophilum</taxon>
    </lineage>
</organism>
<dbReference type="GO" id="GO:0030246">
    <property type="term" value="F:carbohydrate binding"/>
    <property type="evidence" value="ECO:0007669"/>
    <property type="project" value="InterPro"/>
</dbReference>
<keyword evidence="4" id="KW-0645">Protease</keyword>
<proteinExistence type="predicted"/>
<feature type="domain" description="SLH" evidence="3">
    <location>
        <begin position="25"/>
        <end position="83"/>
    </location>
</feature>
<dbReference type="PANTHER" id="PTHR43308">
    <property type="entry name" value="OUTER MEMBRANE PROTEIN ALPHA-RELATED"/>
    <property type="match status" value="1"/>
</dbReference>
<dbReference type="InterPro" id="IPR001119">
    <property type="entry name" value="SLH_dom"/>
</dbReference>
<evidence type="ECO:0000313" key="4">
    <source>
        <dbReference type="EMBL" id="TCP64044.1"/>
    </source>
</evidence>
<dbReference type="AlphaFoldDB" id="A0A4R2RM36"/>
<evidence type="ECO:0000256" key="2">
    <source>
        <dbReference type="SAM" id="SignalP"/>
    </source>
</evidence>
<dbReference type="Pfam" id="PF13620">
    <property type="entry name" value="CarboxypepD_reg"/>
    <property type="match status" value="1"/>
</dbReference>
<comment type="caution">
    <text evidence="4">The sequence shown here is derived from an EMBL/GenBank/DDBJ whole genome shotgun (WGS) entry which is preliminary data.</text>
</comment>
<dbReference type="EMBL" id="SLXT01000012">
    <property type="protein sequence ID" value="TCP64044.1"/>
    <property type="molecule type" value="Genomic_DNA"/>
</dbReference>
<gene>
    <name evidence="4" type="ORF">EDD73_1125</name>
</gene>
<dbReference type="Gene3D" id="2.60.40.1120">
    <property type="entry name" value="Carboxypeptidase-like, regulatory domain"/>
    <property type="match status" value="1"/>
</dbReference>
<dbReference type="Proteomes" id="UP000294813">
    <property type="component" value="Unassembled WGS sequence"/>
</dbReference>
<dbReference type="InterPro" id="IPR013784">
    <property type="entry name" value="Carb-bd-like_fold"/>
</dbReference>
<dbReference type="SUPFAM" id="SSF49464">
    <property type="entry name" value="Carboxypeptidase regulatory domain-like"/>
    <property type="match status" value="1"/>
</dbReference>
<sequence length="903" mass="93467">MKIRNRKIISTVLATCMMVGTSVPAFAATITDIAGHWAKPYIEILANDGIVKGEPEGSFRPDRQVTRAEFTTMINGAFGQSMPYAKVSFADVQEDDWFYGPVAVGRALGFVSGYPDNTFRPNAPISRQEAAVIVARTLKLDTQTATSTGFADEADLASWAQGAVGAMVAKKVMNGYPNGTFQPGSPITRAESAVMVSKARQAKAGITPGTTNPPEVKDSVIKGKITLNGQAVADATVNIIVKEQKGIKASAVTDVNGNYSVAVPAGTYDIAVTGNRVVGYADEVEVSKGKQATQDIAVEAAVRIYGVLRDVNNNRLGNTTMAFSTNPIYITTTDKDGNFSIYLLPKEIYTVSVINPNDTAKGWIQLPGVVKVDVGDALIDDIKATFSATASGGTASAGGGGGGGGGGGTSYVIPDVATATSWDGGAPGTPKTADGNVFVTGAGLTVKNLKVTKSLTIDAPNVTLQDVVIEGDLLISDKVADQDAILINVQVKGKIYVRGGGMNSVKLDNVKAVTIVVEKGNVRVFADNGTEVTDAIIVKNSAKIEASSDVGSSIDIELPAGLPSGLQITIVGEVNSVTNNAPNPTLIIGDPTNPSDTTKINNVTSKEPSTVQVQGKAAVTKVVAEAPVSVAVSGDAKVNGVQITGNAGSTTVTATGNAQIENIDVRNGANNTTIAIAPTATVGNLIVDAPITVTGVNSGEQGTVKAASFTSNAGGSQMSKEPTGDWYTEVSVPVGSGSVDNLLPTGQQTYGNLAPVIKSFSLKLVNVQTKETKSISADVITDPTDLTSAKNTVTVDLSKVLAGWNIADGSIELSEPSKIQVTNTGYSGKSTTLNGQTSVINLKDIIKAQVPQADQTNDGLLLFSAWVVSPVEASFDDQATTNNKVRTYKFDAKFPSYITGGQG</sequence>
<keyword evidence="4" id="KW-0378">Hydrolase</keyword>
<dbReference type="GO" id="GO:0004180">
    <property type="term" value="F:carboxypeptidase activity"/>
    <property type="evidence" value="ECO:0007669"/>
    <property type="project" value="UniProtKB-KW"/>
</dbReference>
<dbReference type="SUPFAM" id="SSF49452">
    <property type="entry name" value="Starch-binding domain-like"/>
    <property type="match status" value="1"/>
</dbReference>
<keyword evidence="4" id="KW-0121">Carboxypeptidase</keyword>
<feature type="domain" description="SLH" evidence="3">
    <location>
        <begin position="150"/>
        <end position="210"/>
    </location>
</feature>
<dbReference type="OrthoDB" id="2112962at2"/>
<keyword evidence="5" id="KW-1185">Reference proteome</keyword>
<dbReference type="Pfam" id="PF00395">
    <property type="entry name" value="SLH"/>
    <property type="match status" value="3"/>
</dbReference>
<feature type="domain" description="SLH" evidence="3">
    <location>
        <begin position="85"/>
        <end position="148"/>
    </location>
</feature>
<feature type="chain" id="PRO_5020781316" evidence="2">
    <location>
        <begin position="28"/>
        <end position="903"/>
    </location>
</feature>
<name>A0A4R2RM36_9FIRM</name>
<feature type="signal peptide" evidence="2">
    <location>
        <begin position="1"/>
        <end position="27"/>
    </location>
</feature>